<keyword evidence="4" id="KW-1185">Reference proteome</keyword>
<dbReference type="KEGG" id="nao:Y958_02370"/>
<reference evidence="3 4" key="1">
    <citation type="submission" date="2017-06" db="EMBL/GenBank/DDBJ databases">
        <title>Complete genome sequence of Nitrospirillum amazonense strain CBAmC, an endophytic nitrogen-fixing and plant growth-promoting bacterium, isolated from sugarcane.</title>
        <authorList>
            <person name="Schwab S."/>
            <person name="dos Santos Teixeira K.R."/>
            <person name="Simoes Araujo J.L."/>
            <person name="Soares Vidal M."/>
            <person name="Borges de Freitas H.R."/>
            <person name="Rivello Crivelaro A.L."/>
            <person name="Bueno de Camargo Nunes A."/>
            <person name="dos Santos C.M."/>
            <person name="Palmeira da Silva Rosa D."/>
            <person name="da Silva Padilha D."/>
            <person name="da Silva E."/>
            <person name="Araujo Terra L."/>
            <person name="Soares Mendes V."/>
            <person name="Farinelli L."/>
            <person name="Magalhaes Cruz L."/>
            <person name="Baldani J.I."/>
        </authorList>
    </citation>
    <scope>NUCLEOTIDE SEQUENCE [LARGE SCALE GENOMIC DNA]</scope>
    <source>
        <strain evidence="3 4">CBAmC</strain>
    </source>
</reference>
<protein>
    <recommendedName>
        <fullName evidence="2">Zinc finger/thioredoxin putative domain-containing protein</fullName>
    </recommendedName>
</protein>
<evidence type="ECO:0000313" key="4">
    <source>
        <dbReference type="Proteomes" id="UP000197153"/>
    </source>
</evidence>
<organism evidence="3 4">
    <name type="scientific">Nitrospirillum viridazoti CBAmc</name>
    <dbReference type="NCBI Taxonomy" id="1441467"/>
    <lineage>
        <taxon>Bacteria</taxon>
        <taxon>Pseudomonadati</taxon>
        <taxon>Pseudomonadota</taxon>
        <taxon>Alphaproteobacteria</taxon>
        <taxon>Rhodospirillales</taxon>
        <taxon>Azospirillaceae</taxon>
        <taxon>Nitrospirillum</taxon>
        <taxon>Nitrospirillum viridazoti</taxon>
    </lineage>
</organism>
<dbReference type="InterPro" id="IPR011723">
    <property type="entry name" value="Znf/thioredoxin_put"/>
</dbReference>
<evidence type="ECO:0000259" key="2">
    <source>
        <dbReference type="Pfam" id="PF13717"/>
    </source>
</evidence>
<evidence type="ECO:0000256" key="1">
    <source>
        <dbReference type="SAM" id="MobiDB-lite"/>
    </source>
</evidence>
<dbReference type="Proteomes" id="UP000197153">
    <property type="component" value="Chromosome 1"/>
</dbReference>
<accession>A0A248JMR0</accession>
<evidence type="ECO:0000313" key="3">
    <source>
        <dbReference type="EMBL" id="ASG19801.1"/>
    </source>
</evidence>
<dbReference type="NCBIfam" id="TIGR02098">
    <property type="entry name" value="MJ0042_CXXC"/>
    <property type="match status" value="1"/>
</dbReference>
<dbReference type="AlphaFoldDB" id="A0A248JMR0"/>
<feature type="region of interest" description="Disordered" evidence="1">
    <location>
        <begin position="41"/>
        <end position="63"/>
    </location>
</feature>
<dbReference type="Pfam" id="PF13717">
    <property type="entry name" value="Zn_ribbon_4"/>
    <property type="match status" value="1"/>
</dbReference>
<proteinExistence type="predicted"/>
<sequence>MITTCPSCATRFRVDDALLGRGRRVRCSACGSVWHQVPETAGRPAVAAPPADDDDDWMSSAPSSSSFADLAAAMERETAYDALTMVEDEAPAPAPLSLGRLRQPSSTLAIPEPEEKPRRLFAAVRWGVLAVVIAGGITGLAVERDAVVDAWPAAARLYDAFGFGVEPPGTGLEMVDSKTEFRDVEGTSMLFVDITVQNKSDRQRDVPDLMASALGADGKPFQRWRMQPKARRLFPGEKTVYHGNIVEKGGQAAQIRPEFVLPN</sequence>
<gene>
    <name evidence="3" type="ORF">Y958_02370</name>
</gene>
<name>A0A248JMR0_9PROT</name>
<feature type="domain" description="Zinc finger/thioredoxin putative" evidence="2">
    <location>
        <begin position="1"/>
        <end position="34"/>
    </location>
</feature>
<dbReference type="RefSeq" id="WP_088870759.1">
    <property type="nucleotide sequence ID" value="NZ_CP022110.1"/>
</dbReference>
<dbReference type="EMBL" id="CP022110">
    <property type="protein sequence ID" value="ASG19801.1"/>
    <property type="molecule type" value="Genomic_DNA"/>
</dbReference>